<dbReference type="InterPro" id="IPR044076">
    <property type="entry name" value="Ribosomal_P2"/>
</dbReference>
<evidence type="ECO:0000256" key="2">
    <source>
        <dbReference type="ARBA" id="ARBA00022980"/>
    </source>
</evidence>
<accession>A0A7J6PJR5</accession>
<comment type="caution">
    <text evidence="5">The sequence shown here is derived from an EMBL/GenBank/DDBJ whole genome shotgun (WGS) entry which is preliminary data.</text>
</comment>
<feature type="compositionally biased region" description="Acidic residues" evidence="4">
    <location>
        <begin position="93"/>
        <end position="110"/>
    </location>
</feature>
<dbReference type="Gene3D" id="1.10.10.1410">
    <property type="match status" value="1"/>
</dbReference>
<keyword evidence="2" id="KW-0689">Ribosomal protein</keyword>
<dbReference type="Pfam" id="PF00428">
    <property type="entry name" value="Ribosomal_60s"/>
    <property type="match status" value="1"/>
</dbReference>
<feature type="region of interest" description="Disordered" evidence="4">
    <location>
        <begin position="76"/>
        <end position="110"/>
    </location>
</feature>
<proteinExistence type="inferred from homology"/>
<evidence type="ECO:0000313" key="5">
    <source>
        <dbReference type="EMBL" id="KAF4696167.1"/>
    </source>
</evidence>
<dbReference type="PANTHER" id="PTHR21141">
    <property type="entry name" value="60S ACIDIC RIBOSOMAL PROTEIN FAMILY MEMBER"/>
    <property type="match status" value="1"/>
</dbReference>
<dbReference type="EMBL" id="JABANP010000013">
    <property type="protein sequence ID" value="KAF4696167.1"/>
    <property type="molecule type" value="Genomic_DNA"/>
</dbReference>
<sequence>MSLKVAAAYCMAYVAGQESPSEADVKKILESVSAPVDEEQIKSLVSQLEGKDIAAVIKEGKEKLSACAGAAPAAGASAAGAAPAAEEEKAAAPEEEEEEEDEDMGFDLFD</sequence>
<reference evidence="5 6" key="1">
    <citation type="submission" date="2020-04" db="EMBL/GenBank/DDBJ databases">
        <title>Perkinsus olseni comparative genomics.</title>
        <authorList>
            <person name="Bogema D.R."/>
        </authorList>
    </citation>
    <scope>NUCLEOTIDE SEQUENCE [LARGE SCALE GENOMIC DNA]</scope>
    <source>
        <strain evidence="5">00978-12</strain>
    </source>
</reference>
<evidence type="ECO:0000256" key="1">
    <source>
        <dbReference type="ARBA" id="ARBA00005436"/>
    </source>
</evidence>
<dbReference type="GO" id="GO:0016874">
    <property type="term" value="F:ligase activity"/>
    <property type="evidence" value="ECO:0007669"/>
    <property type="project" value="UniProtKB-KW"/>
</dbReference>
<dbReference type="AlphaFoldDB" id="A0A7J6PJR5"/>
<evidence type="ECO:0000256" key="4">
    <source>
        <dbReference type="SAM" id="MobiDB-lite"/>
    </source>
</evidence>
<dbReference type="Proteomes" id="UP000541610">
    <property type="component" value="Unassembled WGS sequence"/>
</dbReference>
<evidence type="ECO:0000313" key="6">
    <source>
        <dbReference type="Proteomes" id="UP000541610"/>
    </source>
</evidence>
<protein>
    <submittedName>
        <fullName evidence="5">Lipoyl ligase</fullName>
    </submittedName>
</protein>
<keyword evidence="5" id="KW-0436">Ligase</keyword>
<dbReference type="CDD" id="cd05833">
    <property type="entry name" value="Ribosomal_P2"/>
    <property type="match status" value="1"/>
</dbReference>
<dbReference type="FunFam" id="1.10.10.1410:FF:000002">
    <property type="entry name" value="60S acidic ribosomal protein P2"/>
    <property type="match status" value="1"/>
</dbReference>
<keyword evidence="3" id="KW-0687">Ribonucleoprotein</keyword>
<dbReference type="GO" id="GO:0002182">
    <property type="term" value="P:cytoplasmic translational elongation"/>
    <property type="evidence" value="ECO:0007669"/>
    <property type="project" value="InterPro"/>
</dbReference>
<gene>
    <name evidence="5" type="primary">LIP2</name>
    <name evidence="5" type="ORF">FOZ60_001847</name>
</gene>
<dbReference type="GO" id="GO:0022625">
    <property type="term" value="C:cytosolic large ribosomal subunit"/>
    <property type="evidence" value="ECO:0007669"/>
    <property type="project" value="InterPro"/>
</dbReference>
<dbReference type="InterPro" id="IPR038716">
    <property type="entry name" value="P1/P2_N_sf"/>
</dbReference>
<dbReference type="GO" id="GO:0003735">
    <property type="term" value="F:structural constituent of ribosome"/>
    <property type="evidence" value="ECO:0007669"/>
    <property type="project" value="InterPro"/>
</dbReference>
<dbReference type="PANTHER" id="PTHR21141:SF5">
    <property type="entry name" value="LARGE RIBOSOMAL SUBUNIT PROTEIN P2"/>
    <property type="match status" value="1"/>
</dbReference>
<organism evidence="5 6">
    <name type="scientific">Perkinsus olseni</name>
    <name type="common">Perkinsus atlanticus</name>
    <dbReference type="NCBI Taxonomy" id="32597"/>
    <lineage>
        <taxon>Eukaryota</taxon>
        <taxon>Sar</taxon>
        <taxon>Alveolata</taxon>
        <taxon>Perkinsozoa</taxon>
        <taxon>Perkinsea</taxon>
        <taxon>Perkinsida</taxon>
        <taxon>Perkinsidae</taxon>
        <taxon>Perkinsus</taxon>
    </lineage>
</organism>
<dbReference type="OrthoDB" id="1227494at2759"/>
<evidence type="ECO:0000256" key="3">
    <source>
        <dbReference type="ARBA" id="ARBA00023274"/>
    </source>
</evidence>
<comment type="similarity">
    <text evidence="1">Belongs to the eukaryotic ribosomal protein P1/P2 family.</text>
</comment>
<dbReference type="InterPro" id="IPR027534">
    <property type="entry name" value="Ribosomal_P1/P2"/>
</dbReference>
<name>A0A7J6PJR5_PEROL</name>
<dbReference type="HAMAP" id="MF_01478">
    <property type="entry name" value="Ribosomal_L12_arch"/>
    <property type="match status" value="1"/>
</dbReference>